<dbReference type="OrthoDB" id="1252040at2759"/>
<dbReference type="InterPro" id="IPR025724">
    <property type="entry name" value="GAG-pre-integrase_dom"/>
</dbReference>
<dbReference type="PANTHER" id="PTHR42648">
    <property type="entry name" value="TRANSPOSASE, PUTATIVE-RELATED"/>
    <property type="match status" value="1"/>
</dbReference>
<dbReference type="Gene3D" id="3.30.420.10">
    <property type="entry name" value="Ribonuclease H-like superfamily/Ribonuclease H"/>
    <property type="match status" value="1"/>
</dbReference>
<dbReference type="GO" id="GO:0003676">
    <property type="term" value="F:nucleic acid binding"/>
    <property type="evidence" value="ECO:0007669"/>
    <property type="project" value="InterPro"/>
</dbReference>
<keyword evidence="3" id="KW-1185">Reference proteome</keyword>
<comment type="caution">
    <text evidence="2">The sequence shown here is derived from an EMBL/GenBank/DDBJ whole genome shotgun (WGS) entry which is preliminary data.</text>
</comment>
<dbReference type="PANTHER" id="PTHR42648:SF22">
    <property type="entry name" value="REVERSE TRANSCRIPTASE TY1_COPIA-TYPE DOMAIN-CONTAINING PROTEIN"/>
    <property type="match status" value="1"/>
</dbReference>
<dbReference type="SUPFAM" id="SSF53098">
    <property type="entry name" value="Ribonuclease H-like"/>
    <property type="match status" value="1"/>
</dbReference>
<evidence type="ECO:0000259" key="1">
    <source>
        <dbReference type="Pfam" id="PF13976"/>
    </source>
</evidence>
<dbReference type="Pfam" id="PF13976">
    <property type="entry name" value="gag_pre-integrs"/>
    <property type="match status" value="1"/>
</dbReference>
<dbReference type="EMBL" id="QJKJ01002870">
    <property type="protein sequence ID" value="RDY00969.1"/>
    <property type="molecule type" value="Genomic_DNA"/>
</dbReference>
<accession>A0A371HDU1</accession>
<evidence type="ECO:0000313" key="2">
    <source>
        <dbReference type="EMBL" id="RDY00969.1"/>
    </source>
</evidence>
<feature type="non-terminal residue" evidence="2">
    <location>
        <position position="1"/>
    </location>
</feature>
<dbReference type="InterPro" id="IPR012337">
    <property type="entry name" value="RNaseH-like_sf"/>
</dbReference>
<proteinExistence type="predicted"/>
<reference evidence="2" key="1">
    <citation type="submission" date="2018-05" db="EMBL/GenBank/DDBJ databases">
        <title>Draft genome of Mucuna pruriens seed.</title>
        <authorList>
            <person name="Nnadi N.E."/>
            <person name="Vos R."/>
            <person name="Hasami M.H."/>
            <person name="Devisetty U.K."/>
            <person name="Aguiy J.C."/>
        </authorList>
    </citation>
    <scope>NUCLEOTIDE SEQUENCE [LARGE SCALE GENOMIC DNA]</scope>
    <source>
        <strain evidence="2">JCA_2017</strain>
    </source>
</reference>
<dbReference type="InterPro" id="IPR039537">
    <property type="entry name" value="Retrotran_Ty1/copia-like"/>
</dbReference>
<gene>
    <name evidence="2" type="ORF">CR513_15770</name>
</gene>
<dbReference type="AlphaFoldDB" id="A0A371HDU1"/>
<protein>
    <recommendedName>
        <fullName evidence="1">GAG-pre-integrase domain-containing protein</fullName>
    </recommendedName>
</protein>
<dbReference type="InterPro" id="IPR036397">
    <property type="entry name" value="RNaseH_sf"/>
</dbReference>
<organism evidence="2 3">
    <name type="scientific">Mucuna pruriens</name>
    <name type="common">Velvet bean</name>
    <name type="synonym">Dolichos pruriens</name>
    <dbReference type="NCBI Taxonomy" id="157652"/>
    <lineage>
        <taxon>Eukaryota</taxon>
        <taxon>Viridiplantae</taxon>
        <taxon>Streptophyta</taxon>
        <taxon>Embryophyta</taxon>
        <taxon>Tracheophyta</taxon>
        <taxon>Spermatophyta</taxon>
        <taxon>Magnoliopsida</taxon>
        <taxon>eudicotyledons</taxon>
        <taxon>Gunneridae</taxon>
        <taxon>Pentapetalae</taxon>
        <taxon>rosids</taxon>
        <taxon>fabids</taxon>
        <taxon>Fabales</taxon>
        <taxon>Fabaceae</taxon>
        <taxon>Papilionoideae</taxon>
        <taxon>50 kb inversion clade</taxon>
        <taxon>NPAAA clade</taxon>
        <taxon>indigoferoid/millettioid clade</taxon>
        <taxon>Phaseoleae</taxon>
        <taxon>Mucuna</taxon>
    </lineage>
</organism>
<evidence type="ECO:0000313" key="3">
    <source>
        <dbReference type="Proteomes" id="UP000257109"/>
    </source>
</evidence>
<name>A0A371HDU1_MUCPR</name>
<feature type="domain" description="GAG-pre-integrase" evidence="1">
    <location>
        <begin position="223"/>
        <end position="289"/>
    </location>
</feature>
<sequence length="404" mass="46889">MSLEGVEFSNVTFIAIMLSYPRLYECYCEWLYSHSGNSKRIVDNCFKLHGYLDWWGSFNEQKSRDRYNQKDGDKRDAKAIVMVSPPSMLPSITQTSTLITTMPIGSNSDLQQNTQSSGNVRLALMSVDTIRDTRWIIDFGAIDHTMFDQSLSRAISKIYHTHVYNVNGTSSLVTSVDTFVTIRTHFTCSLSHSNNLLSMTQFCLLQDLSSKEIIRRGTKRRRLYYVNDIYSDNALTSQSSTCTKKHQIWMWHLCFGHASFRYIKHLFPSLFLDCNPLDFHCDVYTQAKSHRANYPLSFNMTIESFTLIHSNVWGLALVLTLSGYRWFVIFIDNCNRVTLLYLMTNKSDVYGCFYSFHKMIQTQFSNKDNGIIHETTCPYTSQQNCVTKRKIQHILKIDYTYMPD</sequence>
<dbReference type="Proteomes" id="UP000257109">
    <property type="component" value="Unassembled WGS sequence"/>
</dbReference>